<keyword evidence="9" id="KW-1185">Reference proteome</keyword>
<dbReference type="PANTHER" id="PTHR43811:SF19">
    <property type="entry name" value="39 KDA FK506-BINDING NUCLEAR PROTEIN"/>
    <property type="match status" value="1"/>
</dbReference>
<evidence type="ECO:0000256" key="6">
    <source>
        <dbReference type="SAM" id="SignalP"/>
    </source>
</evidence>
<evidence type="ECO:0000256" key="5">
    <source>
        <dbReference type="PROSITE-ProRule" id="PRU00277"/>
    </source>
</evidence>
<organism evidence="8 9">
    <name type="scientific">Geodia barretti</name>
    <name type="common">Barrett's horny sponge</name>
    <dbReference type="NCBI Taxonomy" id="519541"/>
    <lineage>
        <taxon>Eukaryota</taxon>
        <taxon>Metazoa</taxon>
        <taxon>Porifera</taxon>
        <taxon>Demospongiae</taxon>
        <taxon>Heteroscleromorpha</taxon>
        <taxon>Tetractinellida</taxon>
        <taxon>Astrophorina</taxon>
        <taxon>Geodiidae</taxon>
        <taxon>Geodia</taxon>
    </lineage>
</organism>
<protein>
    <recommendedName>
        <fullName evidence="2 5">peptidylprolyl isomerase</fullName>
        <ecNumber evidence="2 5">5.2.1.8</ecNumber>
    </recommendedName>
</protein>
<comment type="caution">
    <text evidence="8">The sequence shown here is derived from an EMBL/GenBank/DDBJ whole genome shotgun (WGS) entry which is preliminary data.</text>
</comment>
<keyword evidence="6" id="KW-0732">Signal</keyword>
<sequence>MCARRGRRAALACVLALASGLAGCGERQNPFAPVGNVFFTFTDLRRGTGPVSAVGDVLTINYTGWLHDSGETDNKGQRIDSASDQTFVLGAGQVIAGFDQGLVGMSVGGLRRLNIPPHLAFGSTGSDNVPRIHRSAPFQIIDLKIGTGPEAVNGDTLTVRYAGWLYDEDQVDNKGLRFEVGPATGFTFVLGTGQVIPGWDQGLVGMREEGERRLIVPPELAYGSTRRSLIPPNATLVFDVQLVTLQ</sequence>
<evidence type="ECO:0000256" key="3">
    <source>
        <dbReference type="ARBA" id="ARBA00023110"/>
    </source>
</evidence>
<reference evidence="8" key="1">
    <citation type="submission" date="2023-03" db="EMBL/GenBank/DDBJ databases">
        <authorList>
            <person name="Steffen K."/>
            <person name="Cardenas P."/>
        </authorList>
    </citation>
    <scope>NUCLEOTIDE SEQUENCE</scope>
</reference>
<dbReference type="SUPFAM" id="SSF54534">
    <property type="entry name" value="FKBP-like"/>
    <property type="match status" value="2"/>
</dbReference>
<comment type="catalytic activity">
    <reaction evidence="1 5">
        <text>[protein]-peptidylproline (omega=180) = [protein]-peptidylproline (omega=0)</text>
        <dbReference type="Rhea" id="RHEA:16237"/>
        <dbReference type="Rhea" id="RHEA-COMP:10747"/>
        <dbReference type="Rhea" id="RHEA-COMP:10748"/>
        <dbReference type="ChEBI" id="CHEBI:83833"/>
        <dbReference type="ChEBI" id="CHEBI:83834"/>
        <dbReference type="EC" id="5.2.1.8"/>
    </reaction>
</comment>
<feature type="signal peptide" evidence="6">
    <location>
        <begin position="1"/>
        <end position="24"/>
    </location>
</feature>
<evidence type="ECO:0000259" key="7">
    <source>
        <dbReference type="PROSITE" id="PS50059"/>
    </source>
</evidence>
<feature type="domain" description="PPIase FKBP-type" evidence="7">
    <location>
        <begin position="154"/>
        <end position="246"/>
    </location>
</feature>
<evidence type="ECO:0000256" key="4">
    <source>
        <dbReference type="ARBA" id="ARBA00023235"/>
    </source>
</evidence>
<evidence type="ECO:0000313" key="9">
    <source>
        <dbReference type="Proteomes" id="UP001174909"/>
    </source>
</evidence>
<feature type="chain" id="PRO_5041245986" description="peptidylprolyl isomerase" evidence="6">
    <location>
        <begin position="25"/>
        <end position="246"/>
    </location>
</feature>
<feature type="domain" description="PPIase FKBP-type" evidence="7">
    <location>
        <begin position="55"/>
        <end position="130"/>
    </location>
</feature>
<dbReference type="PROSITE" id="PS50059">
    <property type="entry name" value="FKBP_PPIASE"/>
    <property type="match status" value="2"/>
</dbReference>
<dbReference type="GO" id="GO:0003755">
    <property type="term" value="F:peptidyl-prolyl cis-trans isomerase activity"/>
    <property type="evidence" value="ECO:0007669"/>
    <property type="project" value="UniProtKB-KW"/>
</dbReference>
<dbReference type="PROSITE" id="PS51257">
    <property type="entry name" value="PROKAR_LIPOPROTEIN"/>
    <property type="match status" value="1"/>
</dbReference>
<evidence type="ECO:0000313" key="8">
    <source>
        <dbReference type="EMBL" id="CAI7997974.1"/>
    </source>
</evidence>
<evidence type="ECO:0000256" key="2">
    <source>
        <dbReference type="ARBA" id="ARBA00013194"/>
    </source>
</evidence>
<dbReference type="Proteomes" id="UP001174909">
    <property type="component" value="Unassembled WGS sequence"/>
</dbReference>
<dbReference type="PANTHER" id="PTHR43811">
    <property type="entry name" value="FKBP-TYPE PEPTIDYL-PROLYL CIS-TRANS ISOMERASE FKPA"/>
    <property type="match status" value="1"/>
</dbReference>
<name>A0AA35QZC4_GEOBA</name>
<evidence type="ECO:0000256" key="1">
    <source>
        <dbReference type="ARBA" id="ARBA00000971"/>
    </source>
</evidence>
<proteinExistence type="predicted"/>
<accession>A0AA35QZC4</accession>
<keyword evidence="3 5" id="KW-0697">Rotamase</keyword>
<dbReference type="Pfam" id="PF00254">
    <property type="entry name" value="FKBP_C"/>
    <property type="match status" value="2"/>
</dbReference>
<dbReference type="AlphaFoldDB" id="A0AA35QZC4"/>
<dbReference type="InterPro" id="IPR046357">
    <property type="entry name" value="PPIase_dom_sf"/>
</dbReference>
<keyword evidence="4 5" id="KW-0413">Isomerase</keyword>
<dbReference type="EMBL" id="CASHTH010000339">
    <property type="protein sequence ID" value="CAI7997974.1"/>
    <property type="molecule type" value="Genomic_DNA"/>
</dbReference>
<gene>
    <name evidence="8" type="ORF">GBAR_LOCUS2295</name>
</gene>
<dbReference type="Gene3D" id="3.10.50.40">
    <property type="match status" value="2"/>
</dbReference>
<dbReference type="EC" id="5.2.1.8" evidence="2 5"/>
<dbReference type="InterPro" id="IPR001179">
    <property type="entry name" value="PPIase_FKBP_dom"/>
</dbReference>